<sequence length="89" mass="9826">MPLDPLLGYLLRVKEAQQGGLQLAPTQPHQLEGPSGEISAGPGLLLLLTPELDMWSRMMSLIFIWARQFTTLGQVGACERRRNRGDVAL</sequence>
<accession>A0A4Z2FIA3</accession>
<evidence type="ECO:0000313" key="2">
    <source>
        <dbReference type="Proteomes" id="UP000314294"/>
    </source>
</evidence>
<dbReference type="EMBL" id="SRLO01001184">
    <property type="protein sequence ID" value="TNN40494.1"/>
    <property type="molecule type" value="Genomic_DNA"/>
</dbReference>
<dbReference type="AlphaFoldDB" id="A0A4Z2FIA3"/>
<keyword evidence="2" id="KW-1185">Reference proteome</keyword>
<comment type="caution">
    <text evidence="1">The sequence shown here is derived from an EMBL/GenBank/DDBJ whole genome shotgun (WGS) entry which is preliminary data.</text>
</comment>
<gene>
    <name evidence="1" type="ORF">EYF80_049331</name>
</gene>
<dbReference type="Proteomes" id="UP000314294">
    <property type="component" value="Unassembled WGS sequence"/>
</dbReference>
<proteinExistence type="predicted"/>
<evidence type="ECO:0000313" key="1">
    <source>
        <dbReference type="EMBL" id="TNN40494.1"/>
    </source>
</evidence>
<protein>
    <submittedName>
        <fullName evidence="1">Uncharacterized protein</fullName>
    </submittedName>
</protein>
<name>A0A4Z2FIA3_9TELE</name>
<reference evidence="1 2" key="1">
    <citation type="submission" date="2019-03" db="EMBL/GenBank/DDBJ databases">
        <title>First draft genome of Liparis tanakae, snailfish: a comprehensive survey of snailfish specific genes.</title>
        <authorList>
            <person name="Kim W."/>
            <person name="Song I."/>
            <person name="Jeong J.-H."/>
            <person name="Kim D."/>
            <person name="Kim S."/>
            <person name="Ryu S."/>
            <person name="Song J.Y."/>
            <person name="Lee S.K."/>
        </authorList>
    </citation>
    <scope>NUCLEOTIDE SEQUENCE [LARGE SCALE GENOMIC DNA]</scope>
    <source>
        <tissue evidence="1">Muscle</tissue>
    </source>
</reference>
<organism evidence="1 2">
    <name type="scientific">Liparis tanakae</name>
    <name type="common">Tanaka's snailfish</name>
    <dbReference type="NCBI Taxonomy" id="230148"/>
    <lineage>
        <taxon>Eukaryota</taxon>
        <taxon>Metazoa</taxon>
        <taxon>Chordata</taxon>
        <taxon>Craniata</taxon>
        <taxon>Vertebrata</taxon>
        <taxon>Euteleostomi</taxon>
        <taxon>Actinopterygii</taxon>
        <taxon>Neopterygii</taxon>
        <taxon>Teleostei</taxon>
        <taxon>Neoteleostei</taxon>
        <taxon>Acanthomorphata</taxon>
        <taxon>Eupercaria</taxon>
        <taxon>Perciformes</taxon>
        <taxon>Cottioidei</taxon>
        <taxon>Cottales</taxon>
        <taxon>Liparidae</taxon>
        <taxon>Liparis</taxon>
    </lineage>
</organism>